<dbReference type="Pfam" id="PF00041">
    <property type="entry name" value="fn3"/>
    <property type="match status" value="2"/>
</dbReference>
<keyword evidence="5" id="KW-0119">Carbohydrate metabolism</keyword>
<evidence type="ECO:0000256" key="8">
    <source>
        <dbReference type="SAM" id="MobiDB-lite"/>
    </source>
</evidence>
<keyword evidence="2 9" id="KW-0732">Signal</keyword>
<keyword evidence="6" id="KW-0326">Glycosidase</keyword>
<evidence type="ECO:0000256" key="9">
    <source>
        <dbReference type="SAM" id="SignalP"/>
    </source>
</evidence>
<comment type="caution">
    <text evidence="12">The sequence shown here is derived from an EMBL/GenBank/DDBJ whole genome shotgun (WGS) entry which is preliminary data.</text>
</comment>
<dbReference type="SUPFAM" id="SSF49384">
    <property type="entry name" value="Carbohydrate-binding domain"/>
    <property type="match status" value="1"/>
</dbReference>
<feature type="domain" description="Fibronectin type-III" evidence="10">
    <location>
        <begin position="427"/>
        <end position="518"/>
    </location>
</feature>
<evidence type="ECO:0000256" key="2">
    <source>
        <dbReference type="ARBA" id="ARBA00022729"/>
    </source>
</evidence>
<dbReference type="InterPro" id="IPR029058">
    <property type="entry name" value="AB_hydrolase_fold"/>
</dbReference>
<feature type="signal peptide" evidence="9">
    <location>
        <begin position="1"/>
        <end position="28"/>
    </location>
</feature>
<feature type="compositionally biased region" description="Polar residues" evidence="8">
    <location>
        <begin position="602"/>
        <end position="621"/>
    </location>
</feature>
<keyword evidence="4" id="KW-0378">Hydrolase</keyword>
<feature type="domain" description="Fibronectin type-III" evidence="10">
    <location>
        <begin position="526"/>
        <end position="618"/>
    </location>
</feature>
<dbReference type="SMART" id="SM00637">
    <property type="entry name" value="CBD_II"/>
    <property type="match status" value="1"/>
</dbReference>
<protein>
    <submittedName>
        <fullName evidence="12">Chitodextrinase</fullName>
    </submittedName>
</protein>
<dbReference type="SUPFAM" id="SSF53474">
    <property type="entry name" value="alpha/beta-Hydrolases"/>
    <property type="match status" value="1"/>
</dbReference>
<reference evidence="12 13" key="1">
    <citation type="submission" date="2020-08" db="EMBL/GenBank/DDBJ databases">
        <title>Sequencing the genomes of 1000 actinobacteria strains.</title>
        <authorList>
            <person name="Klenk H.-P."/>
        </authorList>
    </citation>
    <scope>NUCLEOTIDE SEQUENCE [LARGE SCALE GENOMIC DNA]</scope>
    <source>
        <strain evidence="12 13">DSM 45507</strain>
    </source>
</reference>
<evidence type="ECO:0000256" key="3">
    <source>
        <dbReference type="ARBA" id="ARBA00022737"/>
    </source>
</evidence>
<dbReference type="PANTHER" id="PTHR13817:SF166">
    <property type="entry name" value="NEURONAL IGCAM-RELATED"/>
    <property type="match status" value="1"/>
</dbReference>
<dbReference type="Pfam" id="PF00553">
    <property type="entry name" value="CBM_2"/>
    <property type="match status" value="1"/>
</dbReference>
<dbReference type="CDD" id="cd00063">
    <property type="entry name" value="FN3"/>
    <property type="match status" value="2"/>
</dbReference>
<organism evidence="12 13">
    <name type="scientific">Nonomuraea jabiensis</name>
    <dbReference type="NCBI Taxonomy" id="882448"/>
    <lineage>
        <taxon>Bacteria</taxon>
        <taxon>Bacillati</taxon>
        <taxon>Actinomycetota</taxon>
        <taxon>Actinomycetes</taxon>
        <taxon>Streptosporangiales</taxon>
        <taxon>Streptosporangiaceae</taxon>
        <taxon>Nonomuraea</taxon>
    </lineage>
</organism>
<evidence type="ECO:0000259" key="11">
    <source>
        <dbReference type="PROSITE" id="PS51173"/>
    </source>
</evidence>
<accession>A0A7W9GEP5</accession>
<evidence type="ECO:0000256" key="6">
    <source>
        <dbReference type="ARBA" id="ARBA00023295"/>
    </source>
</evidence>
<dbReference type="Pfam" id="PF22244">
    <property type="entry name" value="GCE_fung"/>
    <property type="match status" value="1"/>
</dbReference>
<feature type="compositionally biased region" description="Low complexity" evidence="8">
    <location>
        <begin position="417"/>
        <end position="437"/>
    </location>
</feature>
<keyword evidence="13" id="KW-1185">Reference proteome</keyword>
<dbReference type="AlphaFoldDB" id="A0A7W9GEP5"/>
<dbReference type="PROSITE" id="PS50853">
    <property type="entry name" value="FN3"/>
    <property type="match status" value="2"/>
</dbReference>
<dbReference type="InterPro" id="IPR012291">
    <property type="entry name" value="CBM2_carb-bd_dom_sf"/>
</dbReference>
<dbReference type="Gene3D" id="2.60.40.290">
    <property type="match status" value="1"/>
</dbReference>
<dbReference type="InterPro" id="IPR054579">
    <property type="entry name" value="GCE-like_dom"/>
</dbReference>
<feature type="domain" description="CBM2" evidence="11">
    <location>
        <begin position="617"/>
        <end position="723"/>
    </location>
</feature>
<sequence length="723" mass="73682">MITSLARSKIRSRVVALTAALTLSVAGAVTVAPPEAVAAAGVEDEGADCTVTGLPDAGSLPTNSKLPDPFKKLDGTRISAKSEWRCRRQEIKKLAEKFVYGEKPGKPASVTGTVSRTGITVNVNHNGRSSSFSASVDLPSGSGPFPAVVVLGGFGADTAAIKAAGAAVINYDPYAVGKEGTPRNNKQGAFYSIYGSSSSTGLLLAWAWGVSRIIDVIEQSGGSILKADATGVTGCSRFGKGAFVIGAFDQRIALTMPIESGSAGVPIFRGIPGEGAQSLSSAYGEQSWLGDAFGSFTSSPARLPVDTHEMVAMVAPRGLFIMDNPHITNLGPKSASVAALGGAEVYKALGAGDNLTYWSDIQDGNHCANRAEWRTPLQQNIQKFLLKTGNAPGAIRISAKALGNLAEWRDWQTPTLGDSGDTTPPSTPGTPAASSVTATGATLTWAASTDQGGSGLAGYNVYREQGATDPQLGQSTTNSITLTGLTANTQYQVYVRARDGAGNLSGDSQPVTFTTTGGGDTSPPTAPAGLVASATTATGTTLSWTASTDDTGVAGYDILRAPGASGGTFTQAGTSATTSFSDTGLTPSTTYRYQVRARDAAGNTSPVSNTAQVTTQPGTSTGRCTAVPTVQTQWATGYVIQPLTVTNTGTSTINGWTVTFTLPAGHTLTGSWNGTATVSGQTVTIKNAGHNGTLAPGAATTSVGFQATRPNGDTALPSGYTCA</sequence>
<dbReference type="GO" id="GO:0000272">
    <property type="term" value="P:polysaccharide catabolic process"/>
    <property type="evidence" value="ECO:0007669"/>
    <property type="project" value="UniProtKB-KW"/>
</dbReference>
<gene>
    <name evidence="12" type="ORF">HD596_009180</name>
</gene>
<dbReference type="InterPro" id="IPR050964">
    <property type="entry name" value="Striated_Muscle_Regulatory"/>
</dbReference>
<evidence type="ECO:0000313" key="13">
    <source>
        <dbReference type="Proteomes" id="UP000579153"/>
    </source>
</evidence>
<dbReference type="GO" id="GO:0030247">
    <property type="term" value="F:polysaccharide binding"/>
    <property type="evidence" value="ECO:0007669"/>
    <property type="project" value="UniProtKB-UniRule"/>
</dbReference>
<keyword evidence="7" id="KW-0624">Polysaccharide degradation</keyword>
<dbReference type="GO" id="GO:0004553">
    <property type="term" value="F:hydrolase activity, hydrolyzing O-glycosyl compounds"/>
    <property type="evidence" value="ECO:0007669"/>
    <property type="project" value="InterPro"/>
</dbReference>
<dbReference type="PANTHER" id="PTHR13817">
    <property type="entry name" value="TITIN"/>
    <property type="match status" value="1"/>
</dbReference>
<dbReference type="InterPro" id="IPR003961">
    <property type="entry name" value="FN3_dom"/>
</dbReference>
<keyword evidence="3" id="KW-0677">Repeat</keyword>
<evidence type="ECO:0000256" key="7">
    <source>
        <dbReference type="ARBA" id="ARBA00023326"/>
    </source>
</evidence>
<proteinExistence type="predicted"/>
<dbReference type="RefSeq" id="WP_313046345.1">
    <property type="nucleotide sequence ID" value="NZ_JACHMB010000001.1"/>
</dbReference>
<dbReference type="Gene3D" id="3.40.50.1820">
    <property type="entry name" value="alpha/beta hydrolase"/>
    <property type="match status" value="1"/>
</dbReference>
<dbReference type="SUPFAM" id="SSF49265">
    <property type="entry name" value="Fibronectin type III"/>
    <property type="match status" value="1"/>
</dbReference>
<dbReference type="EMBL" id="JACHMB010000001">
    <property type="protein sequence ID" value="MBB5782424.1"/>
    <property type="molecule type" value="Genomic_DNA"/>
</dbReference>
<feature type="chain" id="PRO_5038516979" evidence="9">
    <location>
        <begin position="29"/>
        <end position="723"/>
    </location>
</feature>
<evidence type="ECO:0000256" key="4">
    <source>
        <dbReference type="ARBA" id="ARBA00022801"/>
    </source>
</evidence>
<feature type="region of interest" description="Disordered" evidence="8">
    <location>
        <begin position="600"/>
        <end position="621"/>
    </location>
</feature>
<dbReference type="Proteomes" id="UP000579153">
    <property type="component" value="Unassembled WGS sequence"/>
</dbReference>
<evidence type="ECO:0000259" key="10">
    <source>
        <dbReference type="PROSITE" id="PS50853"/>
    </source>
</evidence>
<evidence type="ECO:0000313" key="12">
    <source>
        <dbReference type="EMBL" id="MBB5782424.1"/>
    </source>
</evidence>
<keyword evidence="1" id="KW-0719">Serine esterase</keyword>
<dbReference type="InterPro" id="IPR001919">
    <property type="entry name" value="CBD2"/>
</dbReference>
<dbReference type="InterPro" id="IPR008965">
    <property type="entry name" value="CBM2/CBM3_carb-bd_dom_sf"/>
</dbReference>
<dbReference type="SMART" id="SM00060">
    <property type="entry name" value="FN3"/>
    <property type="match status" value="2"/>
</dbReference>
<evidence type="ECO:0000256" key="1">
    <source>
        <dbReference type="ARBA" id="ARBA00022487"/>
    </source>
</evidence>
<name>A0A7W9GEP5_9ACTN</name>
<feature type="region of interest" description="Disordered" evidence="8">
    <location>
        <begin position="411"/>
        <end position="437"/>
    </location>
</feature>
<dbReference type="GO" id="GO:0052689">
    <property type="term" value="F:carboxylic ester hydrolase activity"/>
    <property type="evidence" value="ECO:0007669"/>
    <property type="project" value="UniProtKB-KW"/>
</dbReference>
<dbReference type="PROSITE" id="PS51173">
    <property type="entry name" value="CBM2"/>
    <property type="match status" value="1"/>
</dbReference>
<dbReference type="InterPro" id="IPR013783">
    <property type="entry name" value="Ig-like_fold"/>
</dbReference>
<dbReference type="InterPro" id="IPR036116">
    <property type="entry name" value="FN3_sf"/>
</dbReference>
<dbReference type="Gene3D" id="2.60.40.10">
    <property type="entry name" value="Immunoglobulins"/>
    <property type="match status" value="2"/>
</dbReference>
<evidence type="ECO:0000256" key="5">
    <source>
        <dbReference type="ARBA" id="ARBA00023277"/>
    </source>
</evidence>